<dbReference type="AlphaFoldDB" id="A0A1I2HJI0"/>
<dbReference type="Proteomes" id="UP000198964">
    <property type="component" value="Unassembled WGS sequence"/>
</dbReference>
<dbReference type="STRING" id="655355.SAMN05216283_104141"/>
<proteinExistence type="predicted"/>
<gene>
    <name evidence="2" type="ORF">SAMN05216283_104141</name>
</gene>
<name>A0A1I2HJI0_9BACT</name>
<protein>
    <submittedName>
        <fullName evidence="2">Uncharacterized protein</fullName>
    </submittedName>
</protein>
<evidence type="ECO:0000313" key="2">
    <source>
        <dbReference type="EMBL" id="SFF30455.1"/>
    </source>
</evidence>
<reference evidence="2 3" key="1">
    <citation type="submission" date="2016-10" db="EMBL/GenBank/DDBJ databases">
        <authorList>
            <person name="de Groot N.N."/>
        </authorList>
    </citation>
    <scope>NUCLEOTIDE SEQUENCE [LARGE SCALE GENOMIC DNA]</scope>
    <source>
        <strain evidence="2 3">CGMCC 1.9156</strain>
    </source>
</reference>
<sequence length="391" mass="45864">MVCRSLDSRFAVPSYRTGTLFKIRNDNLQVTVSYNFMKAAYKYIESIQDDFYQKEDGLPLWFNIRDSLQNPAYKDLFLKESGMSLDDLNSLFNALNRPLPTKFENPYEYPIINDLYTNLTDSIKLVNKNNGKPNLFNVEQFPVIGTLPIKTINAFICKVPNSDEFAILLNHGIIKFSLILSRLFDLLITENKHGWIDFNAISKNIILRNYHLKKKSFLLTLDEFRKYFVTYEYGDEFMNGEYVLHKTSQAKQYADSYIKFILAHELGHFFKQHLAEFELKIPSTLEDYKEQISKHYRMESEADVVGAILLVENLNINRLPIHFAIIGITIFYCSIDILYGSVFSTTHPRTRMRYETVEKTLRNHYPRHKMSIEIGFEIGNTLYDIIKENYE</sequence>
<keyword evidence="3" id="KW-1185">Reference proteome</keyword>
<keyword evidence="1" id="KW-0812">Transmembrane</keyword>
<dbReference type="EMBL" id="FONW01000004">
    <property type="protein sequence ID" value="SFF30455.1"/>
    <property type="molecule type" value="Genomic_DNA"/>
</dbReference>
<feature type="transmembrane region" description="Helical" evidence="1">
    <location>
        <begin position="321"/>
        <end position="343"/>
    </location>
</feature>
<evidence type="ECO:0000256" key="1">
    <source>
        <dbReference type="SAM" id="Phobius"/>
    </source>
</evidence>
<keyword evidence="1" id="KW-1133">Transmembrane helix</keyword>
<keyword evidence="1" id="KW-0472">Membrane</keyword>
<evidence type="ECO:0000313" key="3">
    <source>
        <dbReference type="Proteomes" id="UP000198964"/>
    </source>
</evidence>
<accession>A0A1I2HJI0</accession>
<organism evidence="2 3">
    <name type="scientific">Sunxiuqinia elliptica</name>
    <dbReference type="NCBI Taxonomy" id="655355"/>
    <lineage>
        <taxon>Bacteria</taxon>
        <taxon>Pseudomonadati</taxon>
        <taxon>Bacteroidota</taxon>
        <taxon>Bacteroidia</taxon>
        <taxon>Marinilabiliales</taxon>
        <taxon>Prolixibacteraceae</taxon>
        <taxon>Sunxiuqinia</taxon>
    </lineage>
</organism>